<evidence type="ECO:0000256" key="2">
    <source>
        <dbReference type="ARBA" id="ARBA00023015"/>
    </source>
</evidence>
<dbReference type="InterPro" id="IPR003340">
    <property type="entry name" value="B3_DNA-bd"/>
</dbReference>
<dbReference type="SUPFAM" id="SSF101936">
    <property type="entry name" value="DNA-binding pseudobarrel domain"/>
    <property type="match status" value="1"/>
</dbReference>
<comment type="subcellular location">
    <subcellularLocation>
        <location evidence="1">Nucleus</location>
    </subcellularLocation>
</comment>
<keyword evidence="2" id="KW-0805">Transcription regulation</keyword>
<evidence type="ECO:0000256" key="6">
    <source>
        <dbReference type="SAM" id="MobiDB-lite"/>
    </source>
</evidence>
<comment type="caution">
    <text evidence="7">The sequence shown here is derived from an EMBL/GenBank/DDBJ whole genome shotgun (WGS) entry which is preliminary data.</text>
</comment>
<feature type="region of interest" description="Disordered" evidence="6">
    <location>
        <begin position="75"/>
        <end position="104"/>
    </location>
</feature>
<dbReference type="Proteomes" id="UP000325081">
    <property type="component" value="Unassembled WGS sequence"/>
</dbReference>
<organism evidence="7 8">
    <name type="scientific">Striga asiatica</name>
    <name type="common">Asiatic witchweed</name>
    <name type="synonym">Buchnera asiatica</name>
    <dbReference type="NCBI Taxonomy" id="4170"/>
    <lineage>
        <taxon>Eukaryota</taxon>
        <taxon>Viridiplantae</taxon>
        <taxon>Streptophyta</taxon>
        <taxon>Embryophyta</taxon>
        <taxon>Tracheophyta</taxon>
        <taxon>Spermatophyta</taxon>
        <taxon>Magnoliopsida</taxon>
        <taxon>eudicotyledons</taxon>
        <taxon>Gunneridae</taxon>
        <taxon>Pentapetalae</taxon>
        <taxon>asterids</taxon>
        <taxon>lamiids</taxon>
        <taxon>Lamiales</taxon>
        <taxon>Orobanchaceae</taxon>
        <taxon>Buchnereae</taxon>
        <taxon>Striga</taxon>
    </lineage>
</organism>
<dbReference type="Gene3D" id="2.40.330.10">
    <property type="entry name" value="DNA-binding pseudobarrel domain"/>
    <property type="match status" value="1"/>
</dbReference>
<evidence type="ECO:0000256" key="5">
    <source>
        <dbReference type="ARBA" id="ARBA00023242"/>
    </source>
</evidence>
<dbReference type="GO" id="GO:0005634">
    <property type="term" value="C:nucleus"/>
    <property type="evidence" value="ECO:0007669"/>
    <property type="project" value="UniProtKB-SubCell"/>
</dbReference>
<dbReference type="AlphaFoldDB" id="A0A5A7PKV8"/>
<accession>A0A5A7PKV8</accession>
<keyword evidence="8" id="KW-1185">Reference proteome</keyword>
<keyword evidence="4" id="KW-0804">Transcription</keyword>
<evidence type="ECO:0000313" key="8">
    <source>
        <dbReference type="Proteomes" id="UP000325081"/>
    </source>
</evidence>
<name>A0A5A7PKV8_STRAF</name>
<evidence type="ECO:0000313" key="7">
    <source>
        <dbReference type="EMBL" id="GER33389.1"/>
    </source>
</evidence>
<evidence type="ECO:0000256" key="4">
    <source>
        <dbReference type="ARBA" id="ARBA00023163"/>
    </source>
</evidence>
<dbReference type="Pfam" id="PF03754">
    <property type="entry name" value="At2g31720-like"/>
    <property type="match status" value="1"/>
</dbReference>
<evidence type="ECO:0000256" key="3">
    <source>
        <dbReference type="ARBA" id="ARBA00023125"/>
    </source>
</evidence>
<keyword evidence="5" id="KW-0539">Nucleus</keyword>
<dbReference type="EMBL" id="BKCP01004738">
    <property type="protein sequence ID" value="GER33389.1"/>
    <property type="molecule type" value="Genomic_DNA"/>
</dbReference>
<reference evidence="8" key="1">
    <citation type="journal article" date="2019" name="Curr. Biol.">
        <title>Genome Sequence of Striga asiatica Provides Insight into the Evolution of Plant Parasitism.</title>
        <authorList>
            <person name="Yoshida S."/>
            <person name="Kim S."/>
            <person name="Wafula E.K."/>
            <person name="Tanskanen J."/>
            <person name="Kim Y.M."/>
            <person name="Honaas L."/>
            <person name="Yang Z."/>
            <person name="Spallek T."/>
            <person name="Conn C.E."/>
            <person name="Ichihashi Y."/>
            <person name="Cheong K."/>
            <person name="Cui S."/>
            <person name="Der J.P."/>
            <person name="Gundlach H."/>
            <person name="Jiao Y."/>
            <person name="Hori C."/>
            <person name="Ishida J.K."/>
            <person name="Kasahara H."/>
            <person name="Kiba T."/>
            <person name="Kim M.S."/>
            <person name="Koo N."/>
            <person name="Laohavisit A."/>
            <person name="Lee Y.H."/>
            <person name="Lumba S."/>
            <person name="McCourt P."/>
            <person name="Mortimer J.C."/>
            <person name="Mutuku J.M."/>
            <person name="Nomura T."/>
            <person name="Sasaki-Sekimoto Y."/>
            <person name="Seto Y."/>
            <person name="Wang Y."/>
            <person name="Wakatake T."/>
            <person name="Sakakibara H."/>
            <person name="Demura T."/>
            <person name="Yamaguchi S."/>
            <person name="Yoneyama K."/>
            <person name="Manabe R.I."/>
            <person name="Nelson D.C."/>
            <person name="Schulman A.H."/>
            <person name="Timko M.P."/>
            <person name="dePamphilis C.W."/>
            <person name="Choi D."/>
            <person name="Shirasu K."/>
        </authorList>
    </citation>
    <scope>NUCLEOTIDE SEQUENCE [LARGE SCALE GENOMIC DNA]</scope>
    <source>
        <strain evidence="8">cv. UVA1</strain>
    </source>
</reference>
<dbReference type="InterPro" id="IPR005508">
    <property type="entry name" value="At2g31720-like"/>
</dbReference>
<evidence type="ECO:0000256" key="1">
    <source>
        <dbReference type="ARBA" id="ARBA00004123"/>
    </source>
</evidence>
<dbReference type="OrthoDB" id="914157at2759"/>
<protein>
    <submittedName>
        <fullName evidence="7">B3 domain-containing protein At1g20600</fullName>
    </submittedName>
</protein>
<proteinExistence type="predicted"/>
<dbReference type="GO" id="GO:0003677">
    <property type="term" value="F:DNA binding"/>
    <property type="evidence" value="ECO:0007669"/>
    <property type="project" value="UniProtKB-KW"/>
</dbReference>
<dbReference type="PANTHER" id="PTHR34397">
    <property type="entry name" value="OS05G0237600 PROTEIN"/>
    <property type="match status" value="1"/>
</dbReference>
<dbReference type="CDD" id="cd10017">
    <property type="entry name" value="B3_DNA"/>
    <property type="match status" value="1"/>
</dbReference>
<dbReference type="InterPro" id="IPR015300">
    <property type="entry name" value="DNA-bd_pseudobarrel_sf"/>
</dbReference>
<gene>
    <name evidence="7" type="ORF">STAS_09523</name>
</gene>
<dbReference type="PANTHER" id="PTHR34397:SF22">
    <property type="entry name" value="OS05G0237600 PROTEIN"/>
    <property type="match status" value="1"/>
</dbReference>
<keyword evidence="3" id="KW-0238">DNA-binding</keyword>
<sequence>MKKTRIDTSVRLSISAGRRHRRRLVENSLNNLGRFAQEVGRSTFLGQGPPTAQEILSPTPLRSFHPERGLRIFQDSDSDVTCKKRKREDGPGPSGSKPESGRKIGPHAQLSREFLMKIGPNPVFLFKKRLQASDVKGDQNRLFVKGEGRKKIEEGFLTEEERRRVWDTGIELYGVVESGEEYKLQLKKWWSLGLTVIKSGWCQMVNDNGVEAGDWVDVWGRRSPGGGGSFRLAFNFTAGGGERVEENN</sequence>